<reference evidence="3 4" key="1">
    <citation type="submission" date="2019-02" db="EMBL/GenBank/DDBJ databases">
        <title>Deep-cultivation of Planctomycetes and their phenomic and genomic characterization uncovers novel biology.</title>
        <authorList>
            <person name="Wiegand S."/>
            <person name="Jogler M."/>
            <person name="Boedeker C."/>
            <person name="Pinto D."/>
            <person name="Vollmers J."/>
            <person name="Rivas-Marin E."/>
            <person name="Kohn T."/>
            <person name="Peeters S.H."/>
            <person name="Heuer A."/>
            <person name="Rast P."/>
            <person name="Oberbeckmann S."/>
            <person name="Bunk B."/>
            <person name="Jeske O."/>
            <person name="Meyerdierks A."/>
            <person name="Storesund J.E."/>
            <person name="Kallscheuer N."/>
            <person name="Luecker S."/>
            <person name="Lage O.M."/>
            <person name="Pohl T."/>
            <person name="Merkel B.J."/>
            <person name="Hornburger P."/>
            <person name="Mueller R.-W."/>
            <person name="Bruemmer F."/>
            <person name="Labrenz M."/>
            <person name="Spormann A.M."/>
            <person name="Op Den Camp H."/>
            <person name="Overmann J."/>
            <person name="Amann R."/>
            <person name="Jetten M.S.M."/>
            <person name="Mascher T."/>
            <person name="Medema M.H."/>
            <person name="Devos D.P."/>
            <person name="Kaster A.-K."/>
            <person name="Ovreas L."/>
            <person name="Rohde M."/>
            <person name="Galperin M.Y."/>
            <person name="Jogler C."/>
        </authorList>
    </citation>
    <scope>NUCLEOTIDE SEQUENCE [LARGE SCALE GENOMIC DNA]</scope>
    <source>
        <strain evidence="3 4">KOR42</strain>
    </source>
</reference>
<dbReference type="Pfam" id="PF04773">
    <property type="entry name" value="FecR"/>
    <property type="match status" value="1"/>
</dbReference>
<gene>
    <name evidence="3" type="ORF">KOR42_16930</name>
</gene>
<evidence type="ECO:0000259" key="2">
    <source>
        <dbReference type="Pfam" id="PF04773"/>
    </source>
</evidence>
<evidence type="ECO:0000313" key="3">
    <source>
        <dbReference type="EMBL" id="TWT58319.1"/>
    </source>
</evidence>
<dbReference type="AlphaFoldDB" id="A0A5C5X6P0"/>
<keyword evidence="4" id="KW-1185">Reference proteome</keyword>
<evidence type="ECO:0000313" key="4">
    <source>
        <dbReference type="Proteomes" id="UP000317243"/>
    </source>
</evidence>
<organism evidence="3 4">
    <name type="scientific">Thalassoglobus neptunius</name>
    <dbReference type="NCBI Taxonomy" id="1938619"/>
    <lineage>
        <taxon>Bacteria</taxon>
        <taxon>Pseudomonadati</taxon>
        <taxon>Planctomycetota</taxon>
        <taxon>Planctomycetia</taxon>
        <taxon>Planctomycetales</taxon>
        <taxon>Planctomycetaceae</taxon>
        <taxon>Thalassoglobus</taxon>
    </lineage>
</organism>
<protein>
    <submittedName>
        <fullName evidence="3">FecR protein</fullName>
    </submittedName>
</protein>
<dbReference type="GO" id="GO:0016989">
    <property type="term" value="F:sigma factor antagonist activity"/>
    <property type="evidence" value="ECO:0007669"/>
    <property type="project" value="TreeGrafter"/>
</dbReference>
<dbReference type="Proteomes" id="UP000317243">
    <property type="component" value="Unassembled WGS sequence"/>
</dbReference>
<dbReference type="PANTHER" id="PTHR30273:SF2">
    <property type="entry name" value="PROTEIN FECR"/>
    <property type="match status" value="1"/>
</dbReference>
<proteinExistence type="predicted"/>
<comment type="caution">
    <text evidence="3">The sequence shown here is derived from an EMBL/GenBank/DDBJ whole genome shotgun (WGS) entry which is preliminary data.</text>
</comment>
<dbReference type="Gene3D" id="2.60.120.1440">
    <property type="match status" value="1"/>
</dbReference>
<dbReference type="PANTHER" id="PTHR30273">
    <property type="entry name" value="PERIPLASMIC SIGNAL SENSOR AND SIGMA FACTOR ACTIVATOR FECR-RELATED"/>
    <property type="match status" value="1"/>
</dbReference>
<keyword evidence="1" id="KW-0812">Transmembrane</keyword>
<keyword evidence="1" id="KW-1133">Transmembrane helix</keyword>
<dbReference type="InterPro" id="IPR006860">
    <property type="entry name" value="FecR"/>
</dbReference>
<accession>A0A5C5X6P0</accession>
<feature type="domain" description="FecR protein" evidence="2">
    <location>
        <begin position="157"/>
        <end position="239"/>
    </location>
</feature>
<feature type="transmembrane region" description="Helical" evidence="1">
    <location>
        <begin position="83"/>
        <end position="105"/>
    </location>
</feature>
<dbReference type="OrthoDB" id="258532at2"/>
<name>A0A5C5X6P0_9PLAN</name>
<dbReference type="InterPro" id="IPR012373">
    <property type="entry name" value="Ferrdict_sens_TM"/>
</dbReference>
<evidence type="ECO:0000256" key="1">
    <source>
        <dbReference type="SAM" id="Phobius"/>
    </source>
</evidence>
<keyword evidence="1" id="KW-0472">Membrane</keyword>
<dbReference type="EMBL" id="SIHI01000001">
    <property type="protein sequence ID" value="TWT58319.1"/>
    <property type="molecule type" value="Genomic_DNA"/>
</dbReference>
<dbReference type="RefSeq" id="WP_146508619.1">
    <property type="nucleotide sequence ID" value="NZ_SIHI01000001.1"/>
</dbReference>
<sequence length="476" mass="51544">MTAEDMKPEGRIDQYLLGQATAEDVEVLNELLAKDEELRKLYRFRVALDGGYREAAIRGENTEPMADVSSANAETKQVSRKSFLYGFAVAAVSLAAVALFAIAQWSPTDRDTSPSGDFAASGIPVARLVTSVDADWRDIEPMSGELLEAGSFRLDAGTVELEFNRGARVTLQGPSDFELKSTDLLHVSSGNLVARIPEEAIGFTITTDEAEVVDLGTEFGLRVGDGGQTEVHVIEGLVEVFEREGSSTRSGESIRIEEGQAIRLKVGAADELGSENIPVRSSRGVLGNRNRSDLGLTFLQGNIRLKETVSRKDLKRQAASWIEVIPEKSNVLLDQEIPVTLISAGNYRFFGNTGLTVPQGVKVDSYLFHFRSAQPEPIRGVIKFDRKIVGVVCEASQLIASDSTLGLPGVEYPVAANPYRGLDPHVSTDNSESTEGGGWSPDEVTMSQDMKTLGLSVNVNPVRGVDQLRVLVLSKD</sequence>